<dbReference type="PANTHER" id="PTHR33334">
    <property type="entry name" value="PROTEIN LNK1"/>
    <property type="match status" value="1"/>
</dbReference>
<accession>A0AAD4P794</accession>
<reference evidence="2 3" key="1">
    <citation type="journal article" date="2021" name="Nat. Commun.">
        <title>Incipient diploidization of the medicinal plant Perilla within 10,000 years.</title>
        <authorList>
            <person name="Zhang Y."/>
            <person name="Shen Q."/>
            <person name="Leng L."/>
            <person name="Zhang D."/>
            <person name="Chen S."/>
            <person name="Shi Y."/>
            <person name="Ning Z."/>
            <person name="Chen S."/>
        </authorList>
    </citation>
    <scope>NUCLEOTIDE SEQUENCE [LARGE SCALE GENOMIC DNA]</scope>
    <source>
        <strain evidence="3">cv. PC099</strain>
    </source>
</reference>
<gene>
    <name evidence="2" type="ORF">C2S53_016389</name>
</gene>
<organism evidence="2 3">
    <name type="scientific">Perilla frutescens var. hirtella</name>
    <name type="common">Perilla citriodora</name>
    <name type="synonym">Perilla setoyensis</name>
    <dbReference type="NCBI Taxonomy" id="608512"/>
    <lineage>
        <taxon>Eukaryota</taxon>
        <taxon>Viridiplantae</taxon>
        <taxon>Streptophyta</taxon>
        <taxon>Embryophyta</taxon>
        <taxon>Tracheophyta</taxon>
        <taxon>Spermatophyta</taxon>
        <taxon>Magnoliopsida</taxon>
        <taxon>eudicotyledons</taxon>
        <taxon>Gunneridae</taxon>
        <taxon>Pentapetalae</taxon>
        <taxon>asterids</taxon>
        <taxon>lamiids</taxon>
        <taxon>Lamiales</taxon>
        <taxon>Lamiaceae</taxon>
        <taxon>Nepetoideae</taxon>
        <taxon>Elsholtzieae</taxon>
        <taxon>Perilla</taxon>
    </lineage>
</organism>
<evidence type="ECO:0000313" key="2">
    <source>
        <dbReference type="EMBL" id="KAH6828866.1"/>
    </source>
</evidence>
<name>A0AAD4P794_PERFH</name>
<proteinExistence type="predicted"/>
<protein>
    <submittedName>
        <fullName evidence="2">Uncharacterized protein</fullName>
    </submittedName>
</protein>
<evidence type="ECO:0000313" key="3">
    <source>
        <dbReference type="Proteomes" id="UP001190926"/>
    </source>
</evidence>
<feature type="compositionally biased region" description="Basic and acidic residues" evidence="1">
    <location>
        <begin position="207"/>
        <end position="228"/>
    </location>
</feature>
<dbReference type="InterPro" id="IPR039928">
    <property type="entry name" value="LNK"/>
</dbReference>
<evidence type="ECO:0000256" key="1">
    <source>
        <dbReference type="SAM" id="MobiDB-lite"/>
    </source>
</evidence>
<comment type="caution">
    <text evidence="2">The sequence shown here is derived from an EMBL/GenBank/DDBJ whole genome shotgun (WGS) entry which is preliminary data.</text>
</comment>
<dbReference type="GO" id="GO:0007623">
    <property type="term" value="P:circadian rhythm"/>
    <property type="evidence" value="ECO:0007669"/>
    <property type="project" value="InterPro"/>
</dbReference>
<dbReference type="AlphaFoldDB" id="A0AAD4P794"/>
<keyword evidence="3" id="KW-1185">Reference proteome</keyword>
<dbReference type="GO" id="GO:0006355">
    <property type="term" value="P:regulation of DNA-templated transcription"/>
    <property type="evidence" value="ECO:0007669"/>
    <property type="project" value="InterPro"/>
</dbReference>
<dbReference type="PANTHER" id="PTHR33334:SF10">
    <property type="entry name" value="PROTEIN LNK4"/>
    <property type="match status" value="1"/>
</dbReference>
<feature type="region of interest" description="Disordered" evidence="1">
    <location>
        <begin position="201"/>
        <end position="228"/>
    </location>
</feature>
<dbReference type="Proteomes" id="UP001190926">
    <property type="component" value="Unassembled WGS sequence"/>
</dbReference>
<sequence length="313" mass="35464">MEWYFGSDDEDLAVPNDEEMFDRLPSPDSWPSWVNIVGNINSQKSEQMFSRHAFRHQSACAHERSDAQLNDLPKIEEADDIFFDSLFKVDAGDSEGSYSSDNTAQTSNRTDDVMAVGFSNHIRDCTNDASNVSHFSPEKGLESEIYMFEERDDLCEDINEYMSMDEPVLLELQNLTQQLADTTRICFRDSLYRLAENSSYQTKSSRIGKEDPKNYKPITREPKTNESDTKAIDRTVATLLFTTMTFCDSTAAATSASSGLDEETLQREYQENSRVYHPGYFTPSLCIVEGGDAEVPTFDLMNQPLPQLSHTAF</sequence>
<dbReference type="EMBL" id="SDAM02000120">
    <property type="protein sequence ID" value="KAH6828866.1"/>
    <property type="molecule type" value="Genomic_DNA"/>
</dbReference>